<dbReference type="SUPFAM" id="SSF88713">
    <property type="entry name" value="Glycoside hydrolase/deacetylase"/>
    <property type="match status" value="1"/>
</dbReference>
<accession>A0A2U2N0W2</accession>
<dbReference type="InterPro" id="IPR022560">
    <property type="entry name" value="DUF3473"/>
</dbReference>
<organism evidence="2 3">
    <name type="scientific">Sediminicurvatus halobius</name>
    <dbReference type="NCBI Taxonomy" id="2182432"/>
    <lineage>
        <taxon>Bacteria</taxon>
        <taxon>Pseudomonadati</taxon>
        <taxon>Pseudomonadota</taxon>
        <taxon>Gammaproteobacteria</taxon>
        <taxon>Chromatiales</taxon>
        <taxon>Ectothiorhodospiraceae</taxon>
        <taxon>Sediminicurvatus</taxon>
    </lineage>
</organism>
<dbReference type="InterPro" id="IPR045235">
    <property type="entry name" value="PuuE_HpPgdA-like"/>
</dbReference>
<dbReference type="InterPro" id="IPR011330">
    <property type="entry name" value="Glyco_hydro/deAcase_b/a-brl"/>
</dbReference>
<name>A0A2U2N0W2_9GAMM</name>
<dbReference type="PANTHER" id="PTHR47561">
    <property type="entry name" value="POLYSACCHARIDE DEACETYLASE FAMILY PROTEIN (AFU_ORTHOLOGUE AFUA_6G05030)"/>
    <property type="match status" value="1"/>
</dbReference>
<dbReference type="CDD" id="cd10941">
    <property type="entry name" value="CE4_PuuE_HpPgdA_like_2"/>
    <property type="match status" value="1"/>
</dbReference>
<proteinExistence type="predicted"/>
<evidence type="ECO:0000313" key="2">
    <source>
        <dbReference type="EMBL" id="PWG62687.1"/>
    </source>
</evidence>
<keyword evidence="3" id="KW-1185">Reference proteome</keyword>
<sequence length="319" mass="35801">MEQWRSKLPVGAVSAREAARGAVQAGRSCTAEGRVRHPSPANPVNALTLDIEDYFQVSAFEGIAPRAHWDDYPGRVEANTHRLLDLMAEHGVRSTCFTLGWIAERYPALVRRIVEEGHELASHGYDHRRVRDLDDAAFREDLIRAKGLLEDAGGALVRGYRAPSFSMDARTPRAWDALAATGHAYSSSVYPIRHDHYGMPDSPLGLHRPNGEGSALEIPVAALPAAGRTWPAAGGGYFRLLPYGVSRWSLRRINAEGRNAIFYLHPWEIDPDQPRMPGIPARTRFRHYVGLRRTEGRLRRLLQDFAWDRIDRIFPEVMG</sequence>
<dbReference type="Gene3D" id="3.20.20.370">
    <property type="entry name" value="Glycoside hydrolase/deacetylase"/>
    <property type="match status" value="1"/>
</dbReference>
<dbReference type="InterPro" id="IPR014344">
    <property type="entry name" value="XrtA_polysacc_deacetyl"/>
</dbReference>
<evidence type="ECO:0000313" key="3">
    <source>
        <dbReference type="Proteomes" id="UP000245474"/>
    </source>
</evidence>
<evidence type="ECO:0000259" key="1">
    <source>
        <dbReference type="PROSITE" id="PS51677"/>
    </source>
</evidence>
<dbReference type="OrthoDB" id="9784220at2"/>
<dbReference type="EMBL" id="QFFI01000016">
    <property type="protein sequence ID" value="PWG62687.1"/>
    <property type="molecule type" value="Genomic_DNA"/>
</dbReference>
<dbReference type="PANTHER" id="PTHR47561:SF1">
    <property type="entry name" value="POLYSACCHARIDE DEACETYLASE FAMILY PROTEIN (AFU_ORTHOLOGUE AFUA_6G05030)"/>
    <property type="match status" value="1"/>
</dbReference>
<reference evidence="2 3" key="1">
    <citation type="submission" date="2018-05" db="EMBL/GenBank/DDBJ databases">
        <title>Spiribacter halobius sp. nov., a moderately halophilic bacterium isolated from marine solar saltern.</title>
        <authorList>
            <person name="Zheng W.-S."/>
            <person name="Lu D.-C."/>
            <person name="Du Z.-J."/>
        </authorList>
    </citation>
    <scope>NUCLEOTIDE SEQUENCE [LARGE SCALE GENOMIC DNA]</scope>
    <source>
        <strain evidence="2 3">E85</strain>
    </source>
</reference>
<dbReference type="NCBIfam" id="TIGR03006">
    <property type="entry name" value="pepcterm_polyde"/>
    <property type="match status" value="1"/>
</dbReference>
<dbReference type="PROSITE" id="PS51677">
    <property type="entry name" value="NODB"/>
    <property type="match status" value="1"/>
</dbReference>
<dbReference type="Pfam" id="PF11959">
    <property type="entry name" value="DUF3473"/>
    <property type="match status" value="1"/>
</dbReference>
<gene>
    <name evidence="2" type="ORF">DEM34_11080</name>
</gene>
<dbReference type="Proteomes" id="UP000245474">
    <property type="component" value="Unassembled WGS sequence"/>
</dbReference>
<dbReference type="InterPro" id="IPR002509">
    <property type="entry name" value="NODB_dom"/>
</dbReference>
<comment type="caution">
    <text evidence="2">The sequence shown here is derived from an EMBL/GenBank/DDBJ whole genome shotgun (WGS) entry which is preliminary data.</text>
</comment>
<dbReference type="GO" id="GO:0016810">
    <property type="term" value="F:hydrolase activity, acting on carbon-nitrogen (but not peptide) bonds"/>
    <property type="evidence" value="ECO:0007669"/>
    <property type="project" value="InterPro"/>
</dbReference>
<dbReference type="Pfam" id="PF01522">
    <property type="entry name" value="Polysacc_deac_1"/>
    <property type="match status" value="1"/>
</dbReference>
<protein>
    <submittedName>
        <fullName evidence="2">Polysaccharide deacetylase family protein</fullName>
    </submittedName>
</protein>
<dbReference type="GO" id="GO:0005975">
    <property type="term" value="P:carbohydrate metabolic process"/>
    <property type="evidence" value="ECO:0007669"/>
    <property type="project" value="InterPro"/>
</dbReference>
<dbReference type="AlphaFoldDB" id="A0A2U2N0W2"/>
<feature type="domain" description="NodB homology" evidence="1">
    <location>
        <begin position="61"/>
        <end position="319"/>
    </location>
</feature>